<reference evidence="1" key="1">
    <citation type="submission" date="2020-07" db="EMBL/GenBank/DDBJ databases">
        <title>Huge and variable diversity of episymbiotic CPR bacteria and DPANN archaea in groundwater ecosystems.</title>
        <authorList>
            <person name="He C.Y."/>
            <person name="Keren R."/>
            <person name="Whittaker M."/>
            <person name="Farag I.F."/>
            <person name="Doudna J."/>
            <person name="Cate J.H.D."/>
            <person name="Banfield J.F."/>
        </authorList>
    </citation>
    <scope>NUCLEOTIDE SEQUENCE</scope>
    <source>
        <strain evidence="1">NC_groundwater_1813_Pr3_B-0.1um_71_17</strain>
    </source>
</reference>
<dbReference type="EMBL" id="JACRIW010000097">
    <property type="protein sequence ID" value="MBI5170521.1"/>
    <property type="molecule type" value="Genomic_DNA"/>
</dbReference>
<evidence type="ECO:0000313" key="1">
    <source>
        <dbReference type="EMBL" id="MBI5170521.1"/>
    </source>
</evidence>
<name>A0A933SDF7_UNCEI</name>
<protein>
    <submittedName>
        <fullName evidence="1">DUF4258 domain-containing protein</fullName>
    </submittedName>
</protein>
<evidence type="ECO:0000313" key="2">
    <source>
        <dbReference type="Proteomes" id="UP000696931"/>
    </source>
</evidence>
<gene>
    <name evidence="1" type="ORF">HZA61_13620</name>
</gene>
<comment type="caution">
    <text evidence="1">The sequence shown here is derived from an EMBL/GenBank/DDBJ whole genome shotgun (WGS) entry which is preliminary data.</text>
</comment>
<dbReference type="AlphaFoldDB" id="A0A933SDF7"/>
<sequence length="93" mass="10430">MLEPLSPVEAKQRIRSILASGDFSVTGHAREEMEAEDLSIADCVNVLRGGVVHPAEWEHGSWRHRVETSRITVVIAFRSEDYFVVVTAWRAAP</sequence>
<proteinExistence type="predicted"/>
<organism evidence="1 2">
    <name type="scientific">Eiseniibacteriota bacterium</name>
    <dbReference type="NCBI Taxonomy" id="2212470"/>
    <lineage>
        <taxon>Bacteria</taxon>
        <taxon>Candidatus Eiseniibacteriota</taxon>
    </lineage>
</organism>
<accession>A0A933SDF7</accession>
<dbReference type="Proteomes" id="UP000696931">
    <property type="component" value="Unassembled WGS sequence"/>
</dbReference>